<dbReference type="GO" id="GO:0009083">
    <property type="term" value="P:branched-chain amino acid catabolic process"/>
    <property type="evidence" value="ECO:0007669"/>
    <property type="project" value="TreeGrafter"/>
</dbReference>
<sequence>MTNHPEFMDYAGNAGRPEGYLLPSAAPVQLIAPDGSAAPAAEYKESYPIPDPATLVDGYGRLVVGRRINDQANALVRQGRMAVYPSSAGQEACQVAADMCLRPSDWLFPTYRDTVAILGRGVDPMEAFESLRGDWHSGFDPHQHNTALPATPLATQLLHAVGVAHAAKLRGEDTVALALCGDGATSEGDFHEALNFAAVFHVPVVFLVQNNQYAISVPLIHQSVAPSLAHKAVGYGMPGERVDGNDLAALLAVVGHAVERARNGGGPALVEAHTYRMESHTNADDATRYRSAGEVAQWVPRDPLLRMEKYLHDAGHLAPADAARITASAEAMAKVIRDGLNMETVPDPADLFAFVYSEPTPQLREQARQLADELAAASLEGAHQ</sequence>
<accession>A0A7Y7IDF4</accession>
<evidence type="ECO:0000313" key="6">
    <source>
        <dbReference type="EMBL" id="NVM93438.1"/>
    </source>
</evidence>
<dbReference type="Gene3D" id="3.40.50.970">
    <property type="match status" value="1"/>
</dbReference>
<evidence type="ECO:0000256" key="3">
    <source>
        <dbReference type="ARBA" id="ARBA00023052"/>
    </source>
</evidence>
<feature type="domain" description="Dehydrogenase E1 component" evidence="5">
    <location>
        <begin position="63"/>
        <end position="331"/>
    </location>
</feature>
<dbReference type="EC" id="1.2.4.4" evidence="4"/>
<dbReference type="Pfam" id="PF00676">
    <property type="entry name" value="E1_dh"/>
    <property type="match status" value="1"/>
</dbReference>
<dbReference type="InterPro" id="IPR029061">
    <property type="entry name" value="THDP-binding"/>
</dbReference>
<dbReference type="GO" id="GO:0000287">
    <property type="term" value="F:magnesium ion binding"/>
    <property type="evidence" value="ECO:0007669"/>
    <property type="project" value="UniProtKB-ARBA"/>
</dbReference>
<reference evidence="6 7" key="1">
    <citation type="submission" date="2020-02" db="EMBL/GenBank/DDBJ databases">
        <title>Genome sequence of strain AETb3-4.</title>
        <authorList>
            <person name="Gao J."/>
            <person name="Zhang X."/>
        </authorList>
    </citation>
    <scope>NUCLEOTIDE SEQUENCE [LARGE SCALE GENOMIC DNA]</scope>
    <source>
        <strain evidence="6 7">AETb3-4</strain>
    </source>
</reference>
<protein>
    <recommendedName>
        <fullName evidence="4">2-oxoisovalerate dehydrogenase subunit alpha</fullName>
        <ecNumber evidence="4">1.2.4.4</ecNumber>
    </recommendedName>
    <alternativeName>
        <fullName evidence="4">Branched-chain alpha-keto acid dehydrogenase E1 component alpha chain</fullName>
    </alternativeName>
</protein>
<dbReference type="AlphaFoldDB" id="A0A7Y7IDF4"/>
<dbReference type="SUPFAM" id="SSF52518">
    <property type="entry name" value="Thiamin diphosphate-binding fold (THDP-binding)"/>
    <property type="match status" value="1"/>
</dbReference>
<dbReference type="PANTHER" id="PTHR43380:SF1">
    <property type="entry name" value="2-OXOISOVALERATE DEHYDROGENASE SUBUNIT ALPHA, MITOCHONDRIAL"/>
    <property type="match status" value="1"/>
</dbReference>
<organism evidence="6 7">
    <name type="scientific">Arthrobacter wenxiniae</name>
    <dbReference type="NCBI Taxonomy" id="2713570"/>
    <lineage>
        <taxon>Bacteria</taxon>
        <taxon>Bacillati</taxon>
        <taxon>Actinomycetota</taxon>
        <taxon>Actinomycetes</taxon>
        <taxon>Micrococcales</taxon>
        <taxon>Micrococcaceae</taxon>
        <taxon>Arthrobacter</taxon>
    </lineage>
</organism>
<evidence type="ECO:0000256" key="4">
    <source>
        <dbReference type="RuleBase" id="RU365014"/>
    </source>
</evidence>
<keyword evidence="2 4" id="KW-0560">Oxidoreductase</keyword>
<dbReference type="EMBL" id="JAAMFM010000001">
    <property type="protein sequence ID" value="NVM93438.1"/>
    <property type="molecule type" value="Genomic_DNA"/>
</dbReference>
<dbReference type="InterPro" id="IPR050771">
    <property type="entry name" value="Alpha-ketoacid_DH_E1_comp"/>
</dbReference>
<dbReference type="Proteomes" id="UP000543556">
    <property type="component" value="Unassembled WGS sequence"/>
</dbReference>
<comment type="similarity">
    <text evidence="4">Belongs to the BCKDHA family.</text>
</comment>
<comment type="catalytic activity">
    <reaction evidence="4">
        <text>N(6)-[(R)-lipoyl]-L-lysyl-[protein] + 3-methyl-2-oxobutanoate + H(+) = N(6)-[(R)-S(8)-2-methylpropanoyldihydrolipoyl]-L-lysyl-[protein] + CO2</text>
        <dbReference type="Rhea" id="RHEA:13457"/>
        <dbReference type="Rhea" id="RHEA-COMP:10474"/>
        <dbReference type="Rhea" id="RHEA-COMP:10497"/>
        <dbReference type="ChEBI" id="CHEBI:11851"/>
        <dbReference type="ChEBI" id="CHEBI:15378"/>
        <dbReference type="ChEBI" id="CHEBI:16526"/>
        <dbReference type="ChEBI" id="CHEBI:83099"/>
        <dbReference type="ChEBI" id="CHEBI:83142"/>
        <dbReference type="EC" id="1.2.4.4"/>
    </reaction>
</comment>
<dbReference type="GO" id="GO:0003863">
    <property type="term" value="F:branched-chain 2-oxo acid dehydrogenase activity"/>
    <property type="evidence" value="ECO:0007669"/>
    <property type="project" value="UniProtKB-EC"/>
</dbReference>
<dbReference type="PANTHER" id="PTHR43380">
    <property type="entry name" value="2-OXOISOVALERATE DEHYDROGENASE SUBUNIT ALPHA, MITOCHONDRIAL"/>
    <property type="match status" value="1"/>
</dbReference>
<dbReference type="InterPro" id="IPR001017">
    <property type="entry name" value="DH_E1"/>
</dbReference>
<evidence type="ECO:0000256" key="2">
    <source>
        <dbReference type="ARBA" id="ARBA00023002"/>
    </source>
</evidence>
<gene>
    <name evidence="6" type="ORF">G6034_00685</name>
</gene>
<evidence type="ECO:0000313" key="7">
    <source>
        <dbReference type="Proteomes" id="UP000543556"/>
    </source>
</evidence>
<evidence type="ECO:0000259" key="5">
    <source>
        <dbReference type="Pfam" id="PF00676"/>
    </source>
</evidence>
<dbReference type="CDD" id="cd02000">
    <property type="entry name" value="TPP_E1_PDC_ADC_BCADC"/>
    <property type="match status" value="1"/>
</dbReference>
<keyword evidence="3 4" id="KW-0786">Thiamine pyrophosphate</keyword>
<evidence type="ECO:0000256" key="1">
    <source>
        <dbReference type="ARBA" id="ARBA00001964"/>
    </source>
</evidence>
<name>A0A7Y7IDF4_9MICC</name>
<comment type="cofactor">
    <cofactor evidence="1 4">
        <name>thiamine diphosphate</name>
        <dbReference type="ChEBI" id="CHEBI:58937"/>
    </cofactor>
</comment>
<dbReference type="RefSeq" id="WP_218063408.1">
    <property type="nucleotide sequence ID" value="NZ_JAAMFM010000001.1"/>
</dbReference>
<keyword evidence="7" id="KW-1185">Reference proteome</keyword>
<comment type="caution">
    <text evidence="6">The sequence shown here is derived from an EMBL/GenBank/DDBJ whole genome shotgun (WGS) entry which is preliminary data.</text>
</comment>
<comment type="function">
    <text evidence="4">The branched-chain alpha-keto dehydrogenase complex catalyzes the overall conversion of alpha-keto acids to acyl-CoA and CO(2). It contains multiple copies of three enzymatic components: branched-chain alpha-keto acid decarboxylase (E1), lipoamide acyltransferase (E2) and lipoamide dehydrogenase (E3).</text>
</comment>
<proteinExistence type="inferred from homology"/>